<dbReference type="OrthoDB" id="8597234at2759"/>
<reference evidence="2" key="1">
    <citation type="submission" date="2013-02" db="EMBL/GenBank/DDBJ databases">
        <authorList>
            <consortium name="The Broad Institute Genome Sequencing Platform"/>
            <person name="Cuomo C."/>
            <person name="Becnel J."/>
            <person name="Sanscrainte N."/>
            <person name="Walker B."/>
            <person name="Young S.K."/>
            <person name="Zeng Q."/>
            <person name="Gargeya S."/>
            <person name="Fitzgerald M."/>
            <person name="Haas B."/>
            <person name="Abouelleil A."/>
            <person name="Alvarado L."/>
            <person name="Arachchi H.M."/>
            <person name="Berlin A.M."/>
            <person name="Chapman S.B."/>
            <person name="Dewar J."/>
            <person name="Goldberg J."/>
            <person name="Griggs A."/>
            <person name="Gujja S."/>
            <person name="Hansen M."/>
            <person name="Howarth C."/>
            <person name="Imamovic A."/>
            <person name="Larimer J."/>
            <person name="McCowan C."/>
            <person name="Murphy C."/>
            <person name="Neiman D."/>
            <person name="Pearson M."/>
            <person name="Priest M."/>
            <person name="Roberts A."/>
            <person name="Saif S."/>
            <person name="Shea T."/>
            <person name="Sisk P."/>
            <person name="Sykes S."/>
            <person name="Wortman J."/>
            <person name="Nusbaum C."/>
            <person name="Birren B."/>
        </authorList>
    </citation>
    <scope>NUCLEOTIDE SEQUENCE [LARGE SCALE GENOMIC DNA]</scope>
    <source>
        <strain evidence="2">PRA339</strain>
    </source>
</reference>
<keyword evidence="2" id="KW-1185">Reference proteome</keyword>
<sequence>IVEIDESKFSKHKYNVDRLVRSPWIVGGIDLTTNQIFFVEVLKRDKEALENIIKEYVYEGTTIVTHCWGGYINL</sequence>
<organism evidence="1 2">
    <name type="scientific">Anncaliia algerae PRA339</name>
    <dbReference type="NCBI Taxonomy" id="1288291"/>
    <lineage>
        <taxon>Eukaryota</taxon>
        <taxon>Fungi</taxon>
        <taxon>Fungi incertae sedis</taxon>
        <taxon>Microsporidia</taxon>
        <taxon>Tubulinosematoidea</taxon>
        <taxon>Tubulinosematidae</taxon>
        <taxon>Anncaliia</taxon>
    </lineage>
</organism>
<feature type="non-terminal residue" evidence="1">
    <location>
        <position position="1"/>
    </location>
</feature>
<proteinExistence type="predicted"/>
<reference evidence="1 2" key="2">
    <citation type="submission" date="2014-03" db="EMBL/GenBank/DDBJ databases">
        <title>The Genome Sequence of Anncaliia algerae insect isolate PRA339.</title>
        <authorList>
            <consortium name="The Broad Institute Genome Sequencing Platform"/>
            <consortium name="The Broad Institute Genome Sequencing Center for Infectious Disease"/>
            <person name="Cuomo C."/>
            <person name="Becnel J."/>
            <person name="Sanscrainte N."/>
            <person name="Walker B."/>
            <person name="Young S.K."/>
            <person name="Zeng Q."/>
            <person name="Gargeya S."/>
            <person name="Fitzgerald M."/>
            <person name="Haas B."/>
            <person name="Abouelleil A."/>
            <person name="Alvarado L."/>
            <person name="Arachchi H.M."/>
            <person name="Berlin A.M."/>
            <person name="Chapman S.B."/>
            <person name="Dewar J."/>
            <person name="Goldberg J."/>
            <person name="Griggs A."/>
            <person name="Gujja S."/>
            <person name="Hansen M."/>
            <person name="Howarth C."/>
            <person name="Imamovic A."/>
            <person name="Larimer J."/>
            <person name="McCowan C."/>
            <person name="Murphy C."/>
            <person name="Neiman D."/>
            <person name="Pearson M."/>
            <person name="Priest M."/>
            <person name="Roberts A."/>
            <person name="Saif S."/>
            <person name="Shea T."/>
            <person name="Sisk P."/>
            <person name="Sykes S."/>
            <person name="Wortman J."/>
            <person name="Nusbaum C."/>
            <person name="Birren B."/>
        </authorList>
    </citation>
    <scope>NUCLEOTIDE SEQUENCE [LARGE SCALE GENOMIC DNA]</scope>
    <source>
        <strain evidence="1 2">PRA339</strain>
    </source>
</reference>
<dbReference type="EMBL" id="KK365232">
    <property type="protein sequence ID" value="KCZ79768.1"/>
    <property type="molecule type" value="Genomic_DNA"/>
</dbReference>
<dbReference type="HOGENOM" id="CLU_203560_0_0_1"/>
<evidence type="ECO:0000313" key="2">
    <source>
        <dbReference type="Proteomes" id="UP000030655"/>
    </source>
</evidence>
<name>A0A059EXJ9_9MICR</name>
<protein>
    <recommendedName>
        <fullName evidence="3">ISXO2-like transposase domain-containing protein</fullName>
    </recommendedName>
</protein>
<evidence type="ECO:0008006" key="3">
    <source>
        <dbReference type="Google" id="ProtNLM"/>
    </source>
</evidence>
<dbReference type="PANTHER" id="PTHR47163">
    <property type="entry name" value="DDE_TNP_IS1595 DOMAIN-CONTAINING PROTEIN"/>
    <property type="match status" value="1"/>
</dbReference>
<evidence type="ECO:0000313" key="1">
    <source>
        <dbReference type="EMBL" id="KCZ79768.1"/>
    </source>
</evidence>
<accession>A0A059EXJ9</accession>
<dbReference type="InterPro" id="IPR053164">
    <property type="entry name" value="IS1016-like_transposase"/>
</dbReference>
<dbReference type="Proteomes" id="UP000030655">
    <property type="component" value="Unassembled WGS sequence"/>
</dbReference>
<dbReference type="PANTHER" id="PTHR47163:SF2">
    <property type="entry name" value="SI:DKEY-17M8.2"/>
    <property type="match status" value="1"/>
</dbReference>
<dbReference type="VEuPathDB" id="MicrosporidiaDB:H312_02851"/>
<dbReference type="AlphaFoldDB" id="A0A059EXJ9"/>
<gene>
    <name evidence="1" type="ORF">H312_02851</name>
</gene>